<evidence type="ECO:0000313" key="1">
    <source>
        <dbReference type="EMBL" id="OAD68313.1"/>
    </source>
</evidence>
<dbReference type="Proteomes" id="UP000077315">
    <property type="component" value="Unassembled WGS sequence"/>
</dbReference>
<organism evidence="1 2">
    <name type="scientific">Phycomyces blakesleeanus (strain ATCC 8743b / DSM 1359 / FGSC 10004 / NBRC 33097 / NRRL 1555)</name>
    <dbReference type="NCBI Taxonomy" id="763407"/>
    <lineage>
        <taxon>Eukaryota</taxon>
        <taxon>Fungi</taxon>
        <taxon>Fungi incertae sedis</taxon>
        <taxon>Mucoromycota</taxon>
        <taxon>Mucoromycotina</taxon>
        <taxon>Mucoromycetes</taxon>
        <taxon>Mucorales</taxon>
        <taxon>Phycomycetaceae</taxon>
        <taxon>Phycomyces</taxon>
    </lineage>
</organism>
<dbReference type="OrthoDB" id="2282358at2759"/>
<accession>A0A162TMG8</accession>
<gene>
    <name evidence="1" type="ORF">PHYBLDRAFT_117431</name>
</gene>
<dbReference type="RefSeq" id="XP_018286353.1">
    <property type="nucleotide sequence ID" value="XM_018428579.1"/>
</dbReference>
<feature type="non-terminal residue" evidence="1">
    <location>
        <position position="1"/>
    </location>
</feature>
<proteinExistence type="predicted"/>
<dbReference type="VEuPathDB" id="FungiDB:PHYBLDRAFT_117431"/>
<dbReference type="EMBL" id="KV440995">
    <property type="protein sequence ID" value="OAD68313.1"/>
    <property type="molecule type" value="Genomic_DNA"/>
</dbReference>
<name>A0A162TMG8_PHYB8</name>
<protein>
    <recommendedName>
        <fullName evidence="3">Reverse transcriptase domain-containing protein</fullName>
    </recommendedName>
</protein>
<evidence type="ECO:0008006" key="3">
    <source>
        <dbReference type="Google" id="ProtNLM"/>
    </source>
</evidence>
<dbReference type="InParanoid" id="A0A162TMG8"/>
<sequence length="85" mass="9953">QTRFVRGRFIADNDMLVKTIMEQAWLTQSTRFGLLLDQEKAYNYVYPLSLQQVLQHFHFPSSLVDCICNLFFSTRIQVNVNGHIS</sequence>
<keyword evidence="2" id="KW-1185">Reference proteome</keyword>
<evidence type="ECO:0000313" key="2">
    <source>
        <dbReference type="Proteomes" id="UP000077315"/>
    </source>
</evidence>
<dbReference type="GeneID" id="28989485"/>
<dbReference type="AlphaFoldDB" id="A0A162TMG8"/>
<reference evidence="2" key="1">
    <citation type="submission" date="2015-06" db="EMBL/GenBank/DDBJ databases">
        <title>Expansion of signal transduction pathways in fungi by whole-genome duplication.</title>
        <authorList>
            <consortium name="DOE Joint Genome Institute"/>
            <person name="Corrochano L.M."/>
            <person name="Kuo A."/>
            <person name="Marcet-Houben M."/>
            <person name="Polaino S."/>
            <person name="Salamov A."/>
            <person name="Villalobos J.M."/>
            <person name="Alvarez M.I."/>
            <person name="Avalos J."/>
            <person name="Benito E.P."/>
            <person name="Benoit I."/>
            <person name="Burger G."/>
            <person name="Camino L.P."/>
            <person name="Canovas D."/>
            <person name="Cerda-Olmedo E."/>
            <person name="Cheng J.-F."/>
            <person name="Dominguez A."/>
            <person name="Elias M."/>
            <person name="Eslava A.P."/>
            <person name="Glaser F."/>
            <person name="Grimwood J."/>
            <person name="Gutierrez G."/>
            <person name="Heitman J."/>
            <person name="Henrissat B."/>
            <person name="Iturriaga E.A."/>
            <person name="Lang B.F."/>
            <person name="Lavin J.L."/>
            <person name="Lee S."/>
            <person name="Li W."/>
            <person name="Lindquist E."/>
            <person name="Lopez-Garcia S."/>
            <person name="Luque E.M."/>
            <person name="Marcos A.T."/>
            <person name="Martin J."/>
            <person name="McCluskey K."/>
            <person name="Medina H.R."/>
            <person name="Miralles-Duran A."/>
            <person name="Miyazaki A."/>
            <person name="Munoz-Torres E."/>
            <person name="Oguiza J.A."/>
            <person name="Ohm R."/>
            <person name="Olmedo M."/>
            <person name="Orejas M."/>
            <person name="Ortiz-Castellanos L."/>
            <person name="Pisabarro A.G."/>
            <person name="Rodriguez-Romero J."/>
            <person name="Ruiz-Herrera J."/>
            <person name="Ruiz-Vazquez R."/>
            <person name="Sanz C."/>
            <person name="Schackwitz W."/>
            <person name="Schmutz J."/>
            <person name="Shahriari M."/>
            <person name="Shelest E."/>
            <person name="Silva-Franco F."/>
            <person name="Soanes D."/>
            <person name="Syed K."/>
            <person name="Tagua V.G."/>
            <person name="Talbot N.J."/>
            <person name="Thon M."/>
            <person name="De vries R.P."/>
            <person name="Wiebenga A."/>
            <person name="Yadav J.S."/>
            <person name="Braun E.L."/>
            <person name="Baker S."/>
            <person name="Garre V."/>
            <person name="Horwitz B."/>
            <person name="Torres-Martinez S."/>
            <person name="Idnurm A."/>
            <person name="Herrera-Estrella A."/>
            <person name="Gabaldon T."/>
            <person name="Grigoriev I.V."/>
        </authorList>
    </citation>
    <scope>NUCLEOTIDE SEQUENCE [LARGE SCALE GENOMIC DNA]</scope>
    <source>
        <strain evidence="2">NRRL 1555(-)</strain>
    </source>
</reference>